<dbReference type="GO" id="GO:0005829">
    <property type="term" value="C:cytosol"/>
    <property type="evidence" value="ECO:0007669"/>
    <property type="project" value="TreeGrafter"/>
</dbReference>
<dbReference type="PROSITE" id="PS01090">
    <property type="entry name" value="TATD_2"/>
    <property type="match status" value="1"/>
</dbReference>
<proteinExistence type="inferred from homology"/>
<name>A0A3E1F1A4_9FLAO</name>
<feature type="binding site" evidence="4">
    <location>
        <position position="205"/>
    </location>
    <ligand>
        <name>a divalent metal cation</name>
        <dbReference type="ChEBI" id="CHEBI:60240"/>
        <label>1</label>
    </ligand>
</feature>
<dbReference type="AlphaFoldDB" id="A0A3E1F1A4"/>
<dbReference type="Gene3D" id="3.20.20.140">
    <property type="entry name" value="Metal-dependent hydrolases"/>
    <property type="match status" value="1"/>
</dbReference>
<reference evidence="5 6" key="1">
    <citation type="submission" date="2018-08" db="EMBL/GenBank/DDBJ databases">
        <title>The draft genome squence of Brumimicrobium sp. N62.</title>
        <authorList>
            <person name="Du Z.-J."/>
            <person name="Luo H.-R."/>
        </authorList>
    </citation>
    <scope>NUCLEOTIDE SEQUENCE [LARGE SCALE GENOMIC DNA]</scope>
    <source>
        <strain evidence="5 6">N62</strain>
    </source>
</reference>
<organism evidence="5 6">
    <name type="scientific">Brumimicrobium aurantiacum</name>
    <dbReference type="NCBI Taxonomy" id="1737063"/>
    <lineage>
        <taxon>Bacteria</taxon>
        <taxon>Pseudomonadati</taxon>
        <taxon>Bacteroidota</taxon>
        <taxon>Flavobacteriia</taxon>
        <taxon>Flavobacteriales</taxon>
        <taxon>Crocinitomicaceae</taxon>
        <taxon>Brumimicrobium</taxon>
    </lineage>
</organism>
<dbReference type="RefSeq" id="WP_116879425.1">
    <property type="nucleotide sequence ID" value="NZ_QURB01000001.1"/>
</dbReference>
<dbReference type="PANTHER" id="PTHR46124">
    <property type="entry name" value="D-AMINOACYL-TRNA DEACYLASE"/>
    <property type="match status" value="1"/>
</dbReference>
<keyword evidence="2 4" id="KW-0479">Metal-binding</keyword>
<sequence length="258" mass="29384">MTYIDTHAHLYAEQFDEDRAEMIQRAIDSGVKKLFLPNIDLASIPKMEQLVEDYPGICYSMMGIHPCDVAKDWEKQLEETKKHYKKGRHIAIGEIGIDLYWDKTLQAEQTASFRAQINWAKEEELPIVIHCRDAFDEIFEVLDQENDERLFGVFHCFTGTEEQAKRILNYGGFKLGIGGVVTFKNSGVDKAIQNIALEDLVLETDAPYLSPTPFRGKRNESSYIPLIAKKLSDIYGISEEKVGEITTKNALEVFTIKA</sequence>
<dbReference type="InterPro" id="IPR001130">
    <property type="entry name" value="TatD-like"/>
</dbReference>
<dbReference type="OrthoDB" id="9810005at2"/>
<dbReference type="GO" id="GO:0004536">
    <property type="term" value="F:DNA nuclease activity"/>
    <property type="evidence" value="ECO:0007669"/>
    <property type="project" value="InterPro"/>
</dbReference>
<keyword evidence="3" id="KW-0378">Hydrolase</keyword>
<dbReference type="PANTHER" id="PTHR46124:SF4">
    <property type="entry name" value="HYDROLASE TATD"/>
    <property type="match status" value="1"/>
</dbReference>
<dbReference type="InterPro" id="IPR018228">
    <property type="entry name" value="DNase_TatD-rel_CS"/>
</dbReference>
<dbReference type="InterPro" id="IPR032466">
    <property type="entry name" value="Metal_Hydrolase"/>
</dbReference>
<dbReference type="GO" id="GO:0016788">
    <property type="term" value="F:hydrolase activity, acting on ester bonds"/>
    <property type="evidence" value="ECO:0007669"/>
    <property type="project" value="InterPro"/>
</dbReference>
<dbReference type="SUPFAM" id="SSF51556">
    <property type="entry name" value="Metallo-dependent hydrolases"/>
    <property type="match status" value="1"/>
</dbReference>
<comment type="caution">
    <text evidence="5">The sequence shown here is derived from an EMBL/GenBank/DDBJ whole genome shotgun (WGS) entry which is preliminary data.</text>
</comment>
<gene>
    <name evidence="5" type="ORF">DXU93_01270</name>
</gene>
<evidence type="ECO:0000256" key="2">
    <source>
        <dbReference type="ARBA" id="ARBA00022723"/>
    </source>
</evidence>
<dbReference type="Pfam" id="PF01026">
    <property type="entry name" value="TatD_DNase"/>
    <property type="match status" value="1"/>
</dbReference>
<feature type="binding site" evidence="4">
    <location>
        <position position="9"/>
    </location>
    <ligand>
        <name>a divalent metal cation</name>
        <dbReference type="ChEBI" id="CHEBI:60240"/>
        <label>1</label>
    </ligand>
</feature>
<evidence type="ECO:0000313" key="5">
    <source>
        <dbReference type="EMBL" id="RFC55590.1"/>
    </source>
</evidence>
<comment type="similarity">
    <text evidence="1">Belongs to the metallo-dependent hydrolases superfamily. TatD-type hydrolase family.</text>
</comment>
<evidence type="ECO:0000256" key="1">
    <source>
        <dbReference type="ARBA" id="ARBA00009275"/>
    </source>
</evidence>
<feature type="binding site" evidence="4">
    <location>
        <position position="94"/>
    </location>
    <ligand>
        <name>a divalent metal cation</name>
        <dbReference type="ChEBI" id="CHEBI:60240"/>
        <label>1</label>
    </ligand>
</feature>
<dbReference type="FunFam" id="3.20.20.140:FF:000005">
    <property type="entry name" value="TatD family hydrolase"/>
    <property type="match status" value="1"/>
</dbReference>
<dbReference type="GO" id="GO:0046872">
    <property type="term" value="F:metal ion binding"/>
    <property type="evidence" value="ECO:0007669"/>
    <property type="project" value="UniProtKB-KW"/>
</dbReference>
<evidence type="ECO:0000313" key="6">
    <source>
        <dbReference type="Proteomes" id="UP000257127"/>
    </source>
</evidence>
<evidence type="ECO:0000256" key="3">
    <source>
        <dbReference type="ARBA" id="ARBA00022801"/>
    </source>
</evidence>
<evidence type="ECO:0000256" key="4">
    <source>
        <dbReference type="PIRSR" id="PIRSR005902-1"/>
    </source>
</evidence>
<dbReference type="CDD" id="cd01310">
    <property type="entry name" value="TatD_DNAse"/>
    <property type="match status" value="1"/>
</dbReference>
<feature type="binding site" evidence="4">
    <location>
        <position position="130"/>
    </location>
    <ligand>
        <name>a divalent metal cation</name>
        <dbReference type="ChEBI" id="CHEBI:60240"/>
        <label>2</label>
    </ligand>
</feature>
<dbReference type="InterPro" id="IPR015991">
    <property type="entry name" value="TatD/YcfH-like"/>
</dbReference>
<dbReference type="Proteomes" id="UP000257127">
    <property type="component" value="Unassembled WGS sequence"/>
</dbReference>
<keyword evidence="6" id="KW-1185">Reference proteome</keyword>
<protein>
    <submittedName>
        <fullName evidence="5">TatD family deoxyribonuclease</fullName>
    </submittedName>
</protein>
<dbReference type="NCBIfam" id="TIGR00010">
    <property type="entry name" value="YchF/TatD family DNA exonuclease"/>
    <property type="match status" value="1"/>
</dbReference>
<feature type="binding site" evidence="4">
    <location>
        <position position="7"/>
    </location>
    <ligand>
        <name>a divalent metal cation</name>
        <dbReference type="ChEBI" id="CHEBI:60240"/>
        <label>1</label>
    </ligand>
</feature>
<accession>A0A3E1F1A4</accession>
<feature type="binding site" evidence="4">
    <location>
        <position position="155"/>
    </location>
    <ligand>
        <name>a divalent metal cation</name>
        <dbReference type="ChEBI" id="CHEBI:60240"/>
        <label>2</label>
    </ligand>
</feature>
<dbReference type="EMBL" id="QURB01000001">
    <property type="protein sequence ID" value="RFC55590.1"/>
    <property type="molecule type" value="Genomic_DNA"/>
</dbReference>
<dbReference type="PIRSF" id="PIRSF005902">
    <property type="entry name" value="DNase_TatD"/>
    <property type="match status" value="1"/>
</dbReference>